<protein>
    <submittedName>
        <fullName evidence="8">HAD hydrolase family protein</fullName>
    </submittedName>
</protein>
<dbReference type="SFLD" id="SFLDG01138">
    <property type="entry name" value="C1.6.2:_Deoxy-d-mannose-octulo"/>
    <property type="match status" value="1"/>
</dbReference>
<dbReference type="InterPro" id="IPR010023">
    <property type="entry name" value="KdsC_fam"/>
</dbReference>
<dbReference type="InterPro" id="IPR050793">
    <property type="entry name" value="CMP-NeuNAc_synthase"/>
</dbReference>
<dbReference type="KEGG" id="nib:GU926_14770"/>
<dbReference type="GO" id="GO:0008781">
    <property type="term" value="F:N-acylneuraminate cytidylyltransferase activity"/>
    <property type="evidence" value="ECO:0007669"/>
    <property type="project" value="TreeGrafter"/>
</dbReference>
<dbReference type="SFLD" id="SFLDG01136">
    <property type="entry name" value="C1.6:_Phosphoserine_Phosphatas"/>
    <property type="match status" value="1"/>
</dbReference>
<keyword evidence="4 7" id="KW-0479">Metal-binding</keyword>
<comment type="cofactor">
    <cofactor evidence="1 7">
        <name>Mg(2+)</name>
        <dbReference type="ChEBI" id="CHEBI:18420"/>
    </cofactor>
</comment>
<dbReference type="GO" id="GO:0016788">
    <property type="term" value="F:hydrolase activity, acting on ester bonds"/>
    <property type="evidence" value="ECO:0007669"/>
    <property type="project" value="InterPro"/>
</dbReference>
<accession>A0A6P1P2M4</accession>
<dbReference type="PANTHER" id="PTHR21485:SF3">
    <property type="entry name" value="N-ACYLNEURAMINATE CYTIDYLYLTRANSFERASE"/>
    <property type="match status" value="1"/>
</dbReference>
<evidence type="ECO:0000256" key="7">
    <source>
        <dbReference type="PIRSR" id="PIRSR006118-2"/>
    </source>
</evidence>
<dbReference type="Gene3D" id="3.40.50.1000">
    <property type="entry name" value="HAD superfamily/HAD-like"/>
    <property type="match status" value="1"/>
</dbReference>
<dbReference type="Proteomes" id="UP000464214">
    <property type="component" value="Chromosome"/>
</dbReference>
<sequence>MQALPDFRNISTFIFDVDGVLTDGTLMCFSTGEQARSFNIKDGYAIKHALKKGYRVAIISGRNEPGVRKRLEQLDIKDIYLGVENKLDTCQNYLYFHGIEPDTVVFMGDDMPDLEVMEYCGISACPADAAIDICDISQYVAAAEGGKGAARELIEMVMKLQKRW</sequence>
<evidence type="ECO:0000256" key="5">
    <source>
        <dbReference type="ARBA" id="ARBA00022801"/>
    </source>
</evidence>
<dbReference type="SFLD" id="SFLDS00003">
    <property type="entry name" value="Haloacid_Dehalogenase"/>
    <property type="match status" value="1"/>
</dbReference>
<organism evidence="8 9">
    <name type="scientific">Nibribacter ruber</name>
    <dbReference type="NCBI Taxonomy" id="2698458"/>
    <lineage>
        <taxon>Bacteria</taxon>
        <taxon>Pseudomonadati</taxon>
        <taxon>Bacteroidota</taxon>
        <taxon>Cytophagia</taxon>
        <taxon>Cytophagales</taxon>
        <taxon>Hymenobacteraceae</taxon>
        <taxon>Nibribacter</taxon>
    </lineage>
</organism>
<keyword evidence="6 7" id="KW-0460">Magnesium</keyword>
<comment type="similarity">
    <text evidence="2">Belongs to the KdsC family.</text>
</comment>
<evidence type="ECO:0000313" key="9">
    <source>
        <dbReference type="Proteomes" id="UP000464214"/>
    </source>
</evidence>
<dbReference type="FunFam" id="3.40.50.1000:FF:000029">
    <property type="entry name" value="3-deoxy-D-manno-octulosonate 8-phosphate phosphatase KdsC"/>
    <property type="match status" value="1"/>
</dbReference>
<evidence type="ECO:0000256" key="3">
    <source>
        <dbReference type="ARBA" id="ARBA00011881"/>
    </source>
</evidence>
<dbReference type="NCBIfam" id="TIGR01670">
    <property type="entry name" value="KdsC-phosphatas"/>
    <property type="match status" value="1"/>
</dbReference>
<dbReference type="PANTHER" id="PTHR21485">
    <property type="entry name" value="HAD SUPERFAMILY MEMBERS CMAS AND KDSC"/>
    <property type="match status" value="1"/>
</dbReference>
<dbReference type="SUPFAM" id="SSF56784">
    <property type="entry name" value="HAD-like"/>
    <property type="match status" value="1"/>
</dbReference>
<feature type="binding site" evidence="7">
    <location>
        <position position="109"/>
    </location>
    <ligand>
        <name>Mg(2+)</name>
        <dbReference type="ChEBI" id="CHEBI:18420"/>
    </ligand>
</feature>
<name>A0A6P1P2M4_9BACT</name>
<feature type="binding site" evidence="7">
    <location>
        <position position="16"/>
    </location>
    <ligand>
        <name>Mg(2+)</name>
        <dbReference type="ChEBI" id="CHEBI:18420"/>
    </ligand>
</feature>
<evidence type="ECO:0000313" key="8">
    <source>
        <dbReference type="EMBL" id="QHL88622.1"/>
    </source>
</evidence>
<comment type="subunit">
    <text evidence="3">Homotetramer.</text>
</comment>
<feature type="binding site" evidence="7">
    <location>
        <position position="18"/>
    </location>
    <ligand>
        <name>substrate</name>
    </ligand>
</feature>
<dbReference type="InterPro" id="IPR023214">
    <property type="entry name" value="HAD_sf"/>
</dbReference>
<proteinExistence type="inferred from homology"/>
<evidence type="ECO:0000256" key="4">
    <source>
        <dbReference type="ARBA" id="ARBA00022723"/>
    </source>
</evidence>
<evidence type="ECO:0000256" key="1">
    <source>
        <dbReference type="ARBA" id="ARBA00001946"/>
    </source>
</evidence>
<dbReference type="PIRSF" id="PIRSF006118">
    <property type="entry name" value="KDO8-P_Ptase"/>
    <property type="match status" value="1"/>
</dbReference>
<dbReference type="EMBL" id="CP047897">
    <property type="protein sequence ID" value="QHL88622.1"/>
    <property type="molecule type" value="Genomic_DNA"/>
</dbReference>
<evidence type="ECO:0000256" key="6">
    <source>
        <dbReference type="ARBA" id="ARBA00022842"/>
    </source>
</evidence>
<keyword evidence="9" id="KW-1185">Reference proteome</keyword>
<dbReference type="AlphaFoldDB" id="A0A6P1P2M4"/>
<dbReference type="RefSeq" id="WP_160693221.1">
    <property type="nucleotide sequence ID" value="NZ_CP047897.1"/>
</dbReference>
<evidence type="ECO:0000256" key="2">
    <source>
        <dbReference type="ARBA" id="ARBA00005893"/>
    </source>
</evidence>
<dbReference type="Pfam" id="PF08282">
    <property type="entry name" value="Hydrolase_3"/>
    <property type="match status" value="1"/>
</dbReference>
<dbReference type="GO" id="GO:0046872">
    <property type="term" value="F:metal ion binding"/>
    <property type="evidence" value="ECO:0007669"/>
    <property type="project" value="UniProtKB-KW"/>
</dbReference>
<reference evidence="8 9" key="1">
    <citation type="submission" date="2020-01" db="EMBL/GenBank/DDBJ databases">
        <authorList>
            <person name="Kim M."/>
        </authorList>
    </citation>
    <scope>NUCLEOTIDE SEQUENCE [LARGE SCALE GENOMIC DNA]</scope>
    <source>
        <strain evidence="8 9">BT10</strain>
    </source>
</reference>
<gene>
    <name evidence="8" type="ORF">GU926_14770</name>
</gene>
<keyword evidence="5 8" id="KW-0378">Hydrolase</keyword>
<dbReference type="InterPro" id="IPR036412">
    <property type="entry name" value="HAD-like_sf"/>
</dbReference>